<sequence>MLFISTRRSRKHATTMIKTTILDSRNGATTISPTNIEGKLGDQENTFAFAQSCLKAFLPSYLPIINKRKDMPYTEKEKEWQQIRRGRYVEFNLVHDRGTAFGLNTPSARVESILMSLPLTASWRYMYEPEKGSREQRLVDVLREPKEWV</sequence>
<comment type="subunit">
    <text evidence="3">Homodimer.</text>
</comment>
<evidence type="ECO:0000256" key="3">
    <source>
        <dbReference type="ARBA" id="ARBA00011738"/>
    </source>
</evidence>
<comment type="caution">
    <text evidence="7">The sequence shown here is derived from an EMBL/GenBank/DDBJ whole genome shotgun (WGS) entry which is preliminary data.</text>
</comment>
<dbReference type="GO" id="GO:0005737">
    <property type="term" value="C:cytoplasm"/>
    <property type="evidence" value="ECO:0007669"/>
    <property type="project" value="TreeGrafter"/>
</dbReference>
<dbReference type="AlphaFoldDB" id="A0A5N6KJ45"/>
<dbReference type="GO" id="GO:0004109">
    <property type="term" value="F:coproporphyrinogen oxidase activity"/>
    <property type="evidence" value="ECO:0007669"/>
    <property type="project" value="UniProtKB-EC"/>
</dbReference>
<evidence type="ECO:0000256" key="5">
    <source>
        <dbReference type="ARBA" id="ARBA00023002"/>
    </source>
</evidence>
<organism evidence="7 8">
    <name type="scientific">Monilinia laxa</name>
    <name type="common">Brown rot fungus</name>
    <name type="synonym">Sclerotinia laxa</name>
    <dbReference type="NCBI Taxonomy" id="61186"/>
    <lineage>
        <taxon>Eukaryota</taxon>
        <taxon>Fungi</taxon>
        <taxon>Dikarya</taxon>
        <taxon>Ascomycota</taxon>
        <taxon>Pezizomycotina</taxon>
        <taxon>Leotiomycetes</taxon>
        <taxon>Helotiales</taxon>
        <taxon>Sclerotiniaceae</taxon>
        <taxon>Monilinia</taxon>
    </lineage>
</organism>
<dbReference type="InterPro" id="IPR001260">
    <property type="entry name" value="Coprogen_oxidase_aer"/>
</dbReference>
<keyword evidence="6" id="KW-0627">Porphyrin biosynthesis</keyword>
<dbReference type="OrthoDB" id="15318at2759"/>
<proteinExistence type="inferred from homology"/>
<protein>
    <recommendedName>
        <fullName evidence="4">coproporphyrinogen oxidase</fullName>
        <ecNumber evidence="4">1.3.3.3</ecNumber>
    </recommendedName>
</protein>
<dbReference type="SUPFAM" id="SSF102886">
    <property type="entry name" value="Coproporphyrinogen III oxidase"/>
    <property type="match status" value="1"/>
</dbReference>
<dbReference type="EMBL" id="VIGI01000002">
    <property type="protein sequence ID" value="KAB8303794.1"/>
    <property type="molecule type" value="Genomic_DNA"/>
</dbReference>
<dbReference type="InterPro" id="IPR036406">
    <property type="entry name" value="Coprogen_oxidase_aer_sf"/>
</dbReference>
<evidence type="ECO:0000256" key="2">
    <source>
        <dbReference type="ARBA" id="ARBA00010644"/>
    </source>
</evidence>
<name>A0A5N6KJ45_MONLA</name>
<dbReference type="PANTHER" id="PTHR10755:SF0">
    <property type="entry name" value="OXYGEN-DEPENDENT COPROPORPHYRINOGEN-III OXIDASE, MITOCHONDRIAL"/>
    <property type="match status" value="1"/>
</dbReference>
<evidence type="ECO:0000256" key="1">
    <source>
        <dbReference type="ARBA" id="ARBA00005168"/>
    </source>
</evidence>
<dbReference type="PRINTS" id="PR00073">
    <property type="entry name" value="COPRGNOXDASE"/>
</dbReference>
<evidence type="ECO:0000256" key="4">
    <source>
        <dbReference type="ARBA" id="ARBA00012869"/>
    </source>
</evidence>
<comment type="similarity">
    <text evidence="2">Belongs to the aerobic coproporphyrinogen-III oxidase family.</text>
</comment>
<dbReference type="Gene3D" id="3.40.1500.10">
    <property type="entry name" value="Coproporphyrinogen III oxidase, aerobic"/>
    <property type="match status" value="1"/>
</dbReference>
<keyword evidence="8" id="KW-1185">Reference proteome</keyword>
<dbReference type="GO" id="GO:0006782">
    <property type="term" value="P:protoporphyrinogen IX biosynthetic process"/>
    <property type="evidence" value="ECO:0007669"/>
    <property type="project" value="UniProtKB-UniPathway"/>
</dbReference>
<dbReference type="PANTHER" id="PTHR10755">
    <property type="entry name" value="COPROPORPHYRINOGEN III OXIDASE, MITOCHONDRIAL"/>
    <property type="match status" value="1"/>
</dbReference>
<dbReference type="Proteomes" id="UP000326757">
    <property type="component" value="Unassembled WGS sequence"/>
</dbReference>
<reference evidence="7 8" key="1">
    <citation type="submission" date="2019-06" db="EMBL/GenBank/DDBJ databases">
        <title>Genome Sequence of the Brown Rot Fungal Pathogen Monilinia laxa.</title>
        <authorList>
            <person name="De Miccolis Angelini R.M."/>
            <person name="Landi L."/>
            <person name="Abate D."/>
            <person name="Pollastro S."/>
            <person name="Romanazzi G."/>
            <person name="Faretra F."/>
        </authorList>
    </citation>
    <scope>NUCLEOTIDE SEQUENCE [LARGE SCALE GENOMIC DNA]</scope>
    <source>
        <strain evidence="7 8">Mlax316</strain>
    </source>
</reference>
<dbReference type="UniPathway" id="UPA00251">
    <property type="reaction ID" value="UER00322"/>
</dbReference>
<comment type="pathway">
    <text evidence="1">Porphyrin-containing compound metabolism; protoporphyrin-IX biosynthesis; protoporphyrinogen-IX from coproporphyrinogen-III (O2 route): step 1/1.</text>
</comment>
<evidence type="ECO:0000313" key="8">
    <source>
        <dbReference type="Proteomes" id="UP000326757"/>
    </source>
</evidence>
<dbReference type="Pfam" id="PF01218">
    <property type="entry name" value="Coprogen_oxidas"/>
    <property type="match status" value="1"/>
</dbReference>
<accession>A0A5N6KJ45</accession>
<evidence type="ECO:0000256" key="6">
    <source>
        <dbReference type="ARBA" id="ARBA00023244"/>
    </source>
</evidence>
<gene>
    <name evidence="7" type="ORF">EYC80_005169</name>
</gene>
<keyword evidence="5" id="KW-0560">Oxidoreductase</keyword>
<evidence type="ECO:0000313" key="7">
    <source>
        <dbReference type="EMBL" id="KAB8303794.1"/>
    </source>
</evidence>
<dbReference type="EC" id="1.3.3.3" evidence="4"/>